<dbReference type="SUPFAM" id="SSF56219">
    <property type="entry name" value="DNase I-like"/>
    <property type="match status" value="1"/>
</dbReference>
<proteinExistence type="predicted"/>
<dbReference type="AlphaFoldDB" id="A0A6J8AEU6"/>
<keyword evidence="2" id="KW-1185">Reference proteome</keyword>
<evidence type="ECO:0008006" key="3">
    <source>
        <dbReference type="Google" id="ProtNLM"/>
    </source>
</evidence>
<evidence type="ECO:0000313" key="2">
    <source>
        <dbReference type="Proteomes" id="UP000507470"/>
    </source>
</evidence>
<accession>A0A6J8AEU6</accession>
<organism evidence="1 2">
    <name type="scientific">Mytilus coruscus</name>
    <name type="common">Sea mussel</name>
    <dbReference type="NCBI Taxonomy" id="42192"/>
    <lineage>
        <taxon>Eukaryota</taxon>
        <taxon>Metazoa</taxon>
        <taxon>Spiralia</taxon>
        <taxon>Lophotrochozoa</taxon>
        <taxon>Mollusca</taxon>
        <taxon>Bivalvia</taxon>
        <taxon>Autobranchia</taxon>
        <taxon>Pteriomorphia</taxon>
        <taxon>Mytilida</taxon>
        <taxon>Mytiloidea</taxon>
        <taxon>Mytilidae</taxon>
        <taxon>Mytilinae</taxon>
        <taxon>Mytilus</taxon>
    </lineage>
</organism>
<evidence type="ECO:0000313" key="1">
    <source>
        <dbReference type="EMBL" id="CAC5366790.1"/>
    </source>
</evidence>
<dbReference type="Proteomes" id="UP000507470">
    <property type="component" value="Unassembled WGS sequence"/>
</dbReference>
<name>A0A6J8AEU6_MYTCO</name>
<dbReference type="OrthoDB" id="7476844at2759"/>
<reference evidence="1 2" key="1">
    <citation type="submission" date="2020-06" db="EMBL/GenBank/DDBJ databases">
        <authorList>
            <person name="Li R."/>
            <person name="Bekaert M."/>
        </authorList>
    </citation>
    <scope>NUCLEOTIDE SEQUENCE [LARGE SCALE GENOMIC DNA]</scope>
    <source>
        <strain evidence="2">wild</strain>
    </source>
</reference>
<protein>
    <recommendedName>
        <fullName evidence="3">Endonuclease/exonuclease/phosphatase domain-containing protein</fullName>
    </recommendedName>
</protein>
<dbReference type="InterPro" id="IPR036691">
    <property type="entry name" value="Endo/exonu/phosph_ase_sf"/>
</dbReference>
<gene>
    <name evidence="1" type="ORF">MCOR_6933</name>
</gene>
<dbReference type="Gene3D" id="3.60.10.10">
    <property type="entry name" value="Endonuclease/exonuclease/phosphatase"/>
    <property type="match status" value="2"/>
</dbReference>
<sequence>MFNPPPSKLVTQLPTSDSNNCIAVNQGASQQYLFNQLTRTQKKVPKNLKSIKGFVESDTKFNDAEDVSNTLSNDSKNSFAIREDITLKVADDISNTRSKDSKNSFAVREENVIEKTPISSIQDRHSTDLSVPCNLHQNLNIKGFNSNKNYLIELLDKHGIILLQEQWLFNYEKELLKQHHSDFITFSRHIDDDEPMSPIVRPRGHGGIATLYRKSMFSMSSQLPDRNNRIQAIKVSTVGNPTCLINVYLPSRDTDKGHDTDRASLDTLKEIILKYQENHSITLQFCKENQIELLVKNPTDHTYFQGEPTSQIDYILVKSIENDKILRELIQVKILSVGHNTSEHCPVSADLCIELRTNQKQYRENTSTKVNWEKVNKDNYALKVQEERKDRKYLNMKTPYGIDQATNQLLNGLNNALETCYPRRKSKFSRKKS</sequence>
<dbReference type="EMBL" id="CACVKT020001345">
    <property type="protein sequence ID" value="CAC5366790.1"/>
    <property type="molecule type" value="Genomic_DNA"/>
</dbReference>